<comment type="similarity">
    <text evidence="2">Belongs to the glycosyl hydrolase 20 family.</text>
</comment>
<feature type="active site" description="Proton donor" evidence="6">
    <location>
        <position position="312"/>
    </location>
</feature>
<dbReference type="PANTHER" id="PTHR22600:SF57">
    <property type="entry name" value="BETA-N-ACETYLHEXOSAMINIDASE"/>
    <property type="match status" value="1"/>
</dbReference>
<dbReference type="PRINTS" id="PR00738">
    <property type="entry name" value="GLHYDRLASE20"/>
</dbReference>
<dbReference type="GO" id="GO:0004563">
    <property type="term" value="F:beta-N-acetylhexosaminidase activity"/>
    <property type="evidence" value="ECO:0007669"/>
    <property type="project" value="UniProtKB-EC"/>
</dbReference>
<evidence type="ECO:0000256" key="5">
    <source>
        <dbReference type="ARBA" id="ARBA00023295"/>
    </source>
</evidence>
<dbReference type="Pfam" id="PF02838">
    <property type="entry name" value="Glyco_hydro_20b"/>
    <property type="match status" value="1"/>
</dbReference>
<dbReference type="GO" id="GO:0016020">
    <property type="term" value="C:membrane"/>
    <property type="evidence" value="ECO:0007669"/>
    <property type="project" value="TreeGrafter"/>
</dbReference>
<dbReference type="PANTHER" id="PTHR22600">
    <property type="entry name" value="BETA-HEXOSAMINIDASE"/>
    <property type="match status" value="1"/>
</dbReference>
<evidence type="ECO:0000259" key="9">
    <source>
        <dbReference type="Pfam" id="PF02838"/>
    </source>
</evidence>
<comment type="catalytic activity">
    <reaction evidence="1">
        <text>Hydrolysis of terminal non-reducing N-acetyl-D-hexosamine residues in N-acetyl-beta-D-hexosaminides.</text>
        <dbReference type="EC" id="3.2.1.52"/>
    </reaction>
</comment>
<feature type="chain" id="PRO_5013285060" description="beta-N-acetylhexosaminidase" evidence="7">
    <location>
        <begin position="21"/>
        <end position="522"/>
    </location>
</feature>
<dbReference type="RefSeq" id="WP_098196203.1">
    <property type="nucleotide sequence ID" value="NZ_CP023777.1"/>
</dbReference>
<dbReference type="OrthoDB" id="726159at2"/>
<dbReference type="KEGG" id="cbae:COR50_11580"/>
<dbReference type="Gene3D" id="3.30.379.10">
    <property type="entry name" value="Chitobiase/beta-hexosaminidase domain 2-like"/>
    <property type="match status" value="1"/>
</dbReference>
<protein>
    <recommendedName>
        <fullName evidence="3">beta-N-acetylhexosaminidase</fullName>
        <ecNumber evidence="3">3.2.1.52</ecNumber>
    </recommendedName>
</protein>
<evidence type="ECO:0000256" key="7">
    <source>
        <dbReference type="SAM" id="SignalP"/>
    </source>
</evidence>
<dbReference type="InterPro" id="IPR017853">
    <property type="entry name" value="GH"/>
</dbReference>
<dbReference type="EMBL" id="CP023777">
    <property type="protein sequence ID" value="ATL49837.1"/>
    <property type="molecule type" value="Genomic_DNA"/>
</dbReference>
<dbReference type="Pfam" id="PF00728">
    <property type="entry name" value="Glyco_hydro_20"/>
    <property type="match status" value="1"/>
</dbReference>
<organism evidence="10 11">
    <name type="scientific">Chitinophaga caeni</name>
    <dbReference type="NCBI Taxonomy" id="2029983"/>
    <lineage>
        <taxon>Bacteria</taxon>
        <taxon>Pseudomonadati</taxon>
        <taxon>Bacteroidota</taxon>
        <taxon>Chitinophagia</taxon>
        <taxon>Chitinophagales</taxon>
        <taxon>Chitinophagaceae</taxon>
        <taxon>Chitinophaga</taxon>
    </lineage>
</organism>
<dbReference type="EC" id="3.2.1.52" evidence="3"/>
<gene>
    <name evidence="10" type="ORF">COR50_11580</name>
</gene>
<proteinExistence type="inferred from homology"/>
<dbReference type="InterPro" id="IPR015882">
    <property type="entry name" value="HEX_bac_N"/>
</dbReference>
<feature type="domain" description="Glycoside hydrolase family 20 catalytic" evidence="8">
    <location>
        <begin position="154"/>
        <end position="485"/>
    </location>
</feature>
<evidence type="ECO:0000256" key="4">
    <source>
        <dbReference type="ARBA" id="ARBA00022801"/>
    </source>
</evidence>
<sequence>MFLKLKAILLASVLAIPALAQEELPIVPQPRNVEFLNGNFAIDFNTEIVNADGLFKNSSQYLQWELQKRFRINLANRNAGSGENCIKFTRTRDKDMPGEGYELVVRPGEIIIAANSEKGAFYGCISLLQMVAAAQQDGGKMLLPACLVTDEPLYGWRGFMLDESRHFFGKDAVKDILDWMAYYKLNKFHWHLTDEPAWRLMIQGYPFLAYVGGVGSWSNPYLPAQFYTQDDVREIIEYAAARQIEVIPEIDMPGHATAANKAYPEFSGGGSKDHPEFTFNPGNEGTYSYLSRILRETNTLFPAAKIHLGGDEVSFGNGKWATDPGIQQLMKSGKLKDLKAVEQYFMERMADSVMAMGSQVLAWDEMADVDLPRDSTIIYWWRHDQPKQLKKALDNGYRTVICPRLPFYFDFVQDSTHKVGRKWGKQYVPLERVYGFDAATLVPSSQQQLILGIQANLWTERVENVQRLQFMLFPRICALSEACWSLPASRDFPSFQQRMKYQYKLFDQAHIYYYKPGREEKP</sequence>
<dbReference type="InterPro" id="IPR029018">
    <property type="entry name" value="Hex-like_dom2"/>
</dbReference>
<evidence type="ECO:0000313" key="11">
    <source>
        <dbReference type="Proteomes" id="UP000220133"/>
    </source>
</evidence>
<evidence type="ECO:0000256" key="1">
    <source>
        <dbReference type="ARBA" id="ARBA00001231"/>
    </source>
</evidence>
<evidence type="ECO:0000256" key="6">
    <source>
        <dbReference type="PIRSR" id="PIRSR625705-1"/>
    </source>
</evidence>
<feature type="domain" description="Beta-hexosaminidase bacterial type N-terminal" evidence="9">
    <location>
        <begin position="25"/>
        <end position="150"/>
    </location>
</feature>
<dbReference type="Gene3D" id="3.20.20.80">
    <property type="entry name" value="Glycosidases"/>
    <property type="match status" value="1"/>
</dbReference>
<dbReference type="InterPro" id="IPR015883">
    <property type="entry name" value="Glyco_hydro_20_cat"/>
</dbReference>
<dbReference type="InterPro" id="IPR025705">
    <property type="entry name" value="Beta_hexosaminidase_sua/sub"/>
</dbReference>
<dbReference type="GO" id="GO:0005975">
    <property type="term" value="P:carbohydrate metabolic process"/>
    <property type="evidence" value="ECO:0007669"/>
    <property type="project" value="InterPro"/>
</dbReference>
<name>A0A291R0W2_9BACT</name>
<dbReference type="GO" id="GO:0030203">
    <property type="term" value="P:glycosaminoglycan metabolic process"/>
    <property type="evidence" value="ECO:0007669"/>
    <property type="project" value="TreeGrafter"/>
</dbReference>
<dbReference type="Proteomes" id="UP000220133">
    <property type="component" value="Chromosome"/>
</dbReference>
<evidence type="ECO:0000256" key="3">
    <source>
        <dbReference type="ARBA" id="ARBA00012663"/>
    </source>
</evidence>
<feature type="signal peptide" evidence="7">
    <location>
        <begin position="1"/>
        <end position="20"/>
    </location>
</feature>
<keyword evidence="11" id="KW-1185">Reference proteome</keyword>
<evidence type="ECO:0000313" key="10">
    <source>
        <dbReference type="EMBL" id="ATL49837.1"/>
    </source>
</evidence>
<dbReference type="AlphaFoldDB" id="A0A291R0W2"/>
<keyword evidence="7" id="KW-0732">Signal</keyword>
<keyword evidence="4" id="KW-0378">Hydrolase</keyword>
<dbReference type="SUPFAM" id="SSF55545">
    <property type="entry name" value="beta-N-acetylhexosaminidase-like domain"/>
    <property type="match status" value="1"/>
</dbReference>
<evidence type="ECO:0000256" key="2">
    <source>
        <dbReference type="ARBA" id="ARBA00006285"/>
    </source>
</evidence>
<accession>A0A291R0W2</accession>
<dbReference type="SUPFAM" id="SSF51445">
    <property type="entry name" value="(Trans)glycosidases"/>
    <property type="match status" value="1"/>
</dbReference>
<evidence type="ECO:0000259" key="8">
    <source>
        <dbReference type="Pfam" id="PF00728"/>
    </source>
</evidence>
<keyword evidence="5" id="KW-0326">Glycosidase</keyword>
<reference evidence="10 11" key="1">
    <citation type="submission" date="2017-10" db="EMBL/GenBank/DDBJ databases">
        <title>Paenichitinophaga pekingensis gen. nov., sp. nov., isolated from activated sludge.</title>
        <authorList>
            <person name="Jin D."/>
            <person name="Kong X."/>
            <person name="Deng Y."/>
            <person name="Bai Z."/>
        </authorList>
    </citation>
    <scope>NUCLEOTIDE SEQUENCE [LARGE SCALE GENOMIC DNA]</scope>
    <source>
        <strain evidence="10 11">13</strain>
    </source>
</reference>
<dbReference type="CDD" id="cd06563">
    <property type="entry name" value="GH20_chitobiase-like"/>
    <property type="match status" value="1"/>
</dbReference>